<evidence type="ECO:0000256" key="6">
    <source>
        <dbReference type="SAM" id="Phobius"/>
    </source>
</evidence>
<dbReference type="InterPro" id="IPR036259">
    <property type="entry name" value="MFS_trans_sf"/>
</dbReference>
<keyword evidence="9" id="KW-1185">Reference proteome</keyword>
<evidence type="ECO:0000256" key="5">
    <source>
        <dbReference type="SAM" id="MobiDB-lite"/>
    </source>
</evidence>
<feature type="transmembrane region" description="Helical" evidence="6">
    <location>
        <begin position="243"/>
        <end position="267"/>
    </location>
</feature>
<dbReference type="PROSITE" id="PS50850">
    <property type="entry name" value="MFS"/>
    <property type="match status" value="1"/>
</dbReference>
<dbReference type="AlphaFoldDB" id="G4TYN4"/>
<organism evidence="8 9">
    <name type="scientific">Serendipita indica (strain DSM 11827)</name>
    <name type="common">Root endophyte fungus</name>
    <name type="synonym">Piriformospora indica</name>
    <dbReference type="NCBI Taxonomy" id="1109443"/>
    <lineage>
        <taxon>Eukaryota</taxon>
        <taxon>Fungi</taxon>
        <taxon>Dikarya</taxon>
        <taxon>Basidiomycota</taxon>
        <taxon>Agaricomycotina</taxon>
        <taxon>Agaricomycetes</taxon>
        <taxon>Sebacinales</taxon>
        <taxon>Serendipitaceae</taxon>
        <taxon>Serendipita</taxon>
    </lineage>
</organism>
<feature type="transmembrane region" description="Helical" evidence="6">
    <location>
        <begin position="352"/>
        <end position="373"/>
    </location>
</feature>
<evidence type="ECO:0000313" key="8">
    <source>
        <dbReference type="EMBL" id="CCA76427.1"/>
    </source>
</evidence>
<feature type="transmembrane region" description="Helical" evidence="6">
    <location>
        <begin position="119"/>
        <end position="138"/>
    </location>
</feature>
<sequence length="531" mass="58768">MSSATTPTISVTDHHQSKMEPVTVASKETEEKREQSRQDVQPARDVEKGGSSQHLANEEYEIVKWDDGEAANPHNFSKARKWMIVLIVCMGAVCATTCSSVVASTYQAVEDEFGISGEVATLGVTLFIAGLGIGPLFLGPLSEFFGRAPIYRWSYLFFVLFNIPVALARNPETWLVGRFLSGVSGAAFLSVAGGSVSDLFYGPELSLPMSVYSGSPFLGPVIGPIIGGFINEHTNWRWTWYVQIIWAAIELVLLVFVVPETYSPVLLKRKARRLRKETGDDRIRAKLELEGKSIVKTVMLSVTIPFKLVASEPMALALNTWTSILLGILYMFFSAFPIVFSQHGFNLQEKGLTFLGIGLGIIVATSMNPLFTAQVARRNERRYAHLPPGEHRPPPPPEEHLIKGLYGAVLCPLALFWFAFTTYPSVHWIVPIIASVPFGFGMVLAYSSTFTFLVDVYRPFAASAMASNSFMRSALAAAFPLFTTQMYHKLGTVWASALCAFLLVACAPFPFLFYFYGHRLRKSCKYGVKEE</sequence>
<feature type="compositionally biased region" description="Polar residues" evidence="5">
    <location>
        <begin position="1"/>
        <end position="11"/>
    </location>
</feature>
<comment type="caution">
    <text evidence="8">The sequence shown here is derived from an EMBL/GenBank/DDBJ whole genome shotgun (WGS) entry which is preliminary data.</text>
</comment>
<keyword evidence="3 6" id="KW-1133">Transmembrane helix</keyword>
<feature type="transmembrane region" description="Helical" evidence="6">
    <location>
        <begin position="179"/>
        <end position="201"/>
    </location>
</feature>
<feature type="region of interest" description="Disordered" evidence="5">
    <location>
        <begin position="1"/>
        <end position="53"/>
    </location>
</feature>
<dbReference type="InterPro" id="IPR011701">
    <property type="entry name" value="MFS"/>
</dbReference>
<proteinExistence type="predicted"/>
<dbReference type="EMBL" id="CAFZ01000747">
    <property type="protein sequence ID" value="CCA76427.1"/>
    <property type="molecule type" value="Genomic_DNA"/>
</dbReference>
<keyword evidence="4 6" id="KW-0472">Membrane</keyword>
<dbReference type="Pfam" id="PF07690">
    <property type="entry name" value="MFS_1"/>
    <property type="match status" value="1"/>
</dbReference>
<evidence type="ECO:0000259" key="7">
    <source>
        <dbReference type="PROSITE" id="PS50850"/>
    </source>
</evidence>
<dbReference type="Proteomes" id="UP000007148">
    <property type="component" value="Unassembled WGS sequence"/>
</dbReference>
<dbReference type="SUPFAM" id="SSF103473">
    <property type="entry name" value="MFS general substrate transporter"/>
    <property type="match status" value="1"/>
</dbReference>
<dbReference type="eggNOG" id="KOG0255">
    <property type="taxonomic scope" value="Eukaryota"/>
</dbReference>
<evidence type="ECO:0000256" key="4">
    <source>
        <dbReference type="ARBA" id="ARBA00023136"/>
    </source>
</evidence>
<feature type="transmembrane region" description="Helical" evidence="6">
    <location>
        <begin position="316"/>
        <end position="340"/>
    </location>
</feature>
<protein>
    <submittedName>
        <fullName evidence="8">Related to multidrug resistant protein</fullName>
    </submittedName>
</protein>
<dbReference type="CDD" id="cd17323">
    <property type="entry name" value="MFS_Tpo1_MDR_like"/>
    <property type="match status" value="1"/>
</dbReference>
<evidence type="ECO:0000256" key="1">
    <source>
        <dbReference type="ARBA" id="ARBA00004141"/>
    </source>
</evidence>
<evidence type="ECO:0000313" key="9">
    <source>
        <dbReference type="Proteomes" id="UP000007148"/>
    </source>
</evidence>
<feature type="transmembrane region" description="Helical" evidence="6">
    <location>
        <begin position="401"/>
        <end position="420"/>
    </location>
</feature>
<dbReference type="OMA" id="HELQAPM"/>
<feature type="transmembrane region" description="Helical" evidence="6">
    <location>
        <begin position="150"/>
        <end position="167"/>
    </location>
</feature>
<dbReference type="FunFam" id="1.20.1250.20:FF:000082">
    <property type="entry name" value="MFS multidrug transporter, putative"/>
    <property type="match status" value="1"/>
</dbReference>
<dbReference type="InParanoid" id="G4TYN4"/>
<dbReference type="STRING" id="1109443.G4TYN4"/>
<gene>
    <name evidence="8" type="ORF">PIIN_10420</name>
</gene>
<dbReference type="PANTHER" id="PTHR23502:SF7">
    <property type="entry name" value="DRUG_PROTON ANTIPORTER YHK8-RELATED"/>
    <property type="match status" value="1"/>
</dbReference>
<dbReference type="HOGENOM" id="CLU_008455_11_5_1"/>
<dbReference type="FunCoup" id="G4TYN4">
    <property type="interactions" value="6"/>
</dbReference>
<name>G4TYN4_SERID</name>
<dbReference type="InterPro" id="IPR020846">
    <property type="entry name" value="MFS_dom"/>
</dbReference>
<feature type="transmembrane region" description="Helical" evidence="6">
    <location>
        <begin position="82"/>
        <end position="107"/>
    </location>
</feature>
<feature type="transmembrane region" description="Helical" evidence="6">
    <location>
        <begin position="493"/>
        <end position="516"/>
    </location>
</feature>
<dbReference type="PANTHER" id="PTHR23502">
    <property type="entry name" value="MAJOR FACILITATOR SUPERFAMILY"/>
    <property type="match status" value="1"/>
</dbReference>
<feature type="domain" description="Major facilitator superfamily (MFS) profile" evidence="7">
    <location>
        <begin position="84"/>
        <end position="522"/>
    </location>
</feature>
<keyword evidence="2 6" id="KW-0812">Transmembrane</keyword>
<dbReference type="Gene3D" id="1.20.1250.20">
    <property type="entry name" value="MFS general substrate transporter like domains"/>
    <property type="match status" value="1"/>
</dbReference>
<feature type="transmembrane region" description="Helical" evidence="6">
    <location>
        <begin position="213"/>
        <end position="231"/>
    </location>
</feature>
<dbReference type="GO" id="GO:0005886">
    <property type="term" value="C:plasma membrane"/>
    <property type="evidence" value="ECO:0007669"/>
    <property type="project" value="TreeGrafter"/>
</dbReference>
<reference evidence="8 9" key="1">
    <citation type="journal article" date="2011" name="PLoS Pathog.">
        <title>Endophytic Life Strategies Decoded by Genome and Transcriptome Analyses of the Mutualistic Root Symbiont Piriformospora indica.</title>
        <authorList>
            <person name="Zuccaro A."/>
            <person name="Lahrmann U."/>
            <person name="Guldener U."/>
            <person name="Langen G."/>
            <person name="Pfiffi S."/>
            <person name="Biedenkopf D."/>
            <person name="Wong P."/>
            <person name="Samans B."/>
            <person name="Grimm C."/>
            <person name="Basiewicz M."/>
            <person name="Murat C."/>
            <person name="Martin F."/>
            <person name="Kogel K.H."/>
        </authorList>
    </citation>
    <scope>NUCLEOTIDE SEQUENCE [LARGE SCALE GENOMIC DNA]</scope>
    <source>
        <strain evidence="8 9">DSM 11827</strain>
    </source>
</reference>
<accession>G4TYN4</accession>
<feature type="compositionally biased region" description="Basic and acidic residues" evidence="5">
    <location>
        <begin position="27"/>
        <end position="48"/>
    </location>
</feature>
<dbReference type="GO" id="GO:0022857">
    <property type="term" value="F:transmembrane transporter activity"/>
    <property type="evidence" value="ECO:0007669"/>
    <property type="project" value="InterPro"/>
</dbReference>
<dbReference type="OrthoDB" id="3561359at2759"/>
<feature type="transmembrane region" description="Helical" evidence="6">
    <location>
        <begin position="432"/>
        <end position="457"/>
    </location>
</feature>
<evidence type="ECO:0000256" key="3">
    <source>
        <dbReference type="ARBA" id="ARBA00022989"/>
    </source>
</evidence>
<evidence type="ECO:0000256" key="2">
    <source>
        <dbReference type="ARBA" id="ARBA00022692"/>
    </source>
</evidence>
<comment type="subcellular location">
    <subcellularLocation>
        <location evidence="1">Membrane</location>
        <topology evidence="1">Multi-pass membrane protein</topology>
    </subcellularLocation>
</comment>